<evidence type="ECO:0000259" key="1">
    <source>
        <dbReference type="Pfam" id="PF07883"/>
    </source>
</evidence>
<dbReference type="SUPFAM" id="SSF51182">
    <property type="entry name" value="RmlC-like cupins"/>
    <property type="match status" value="1"/>
</dbReference>
<dbReference type="PANTHER" id="PTHR37694">
    <property type="entry name" value="SLR8022 PROTEIN"/>
    <property type="match status" value="1"/>
</dbReference>
<dbReference type="InterPro" id="IPR011051">
    <property type="entry name" value="RmlC_Cupin_sf"/>
</dbReference>
<accession>A0A7K4HP04</accession>
<proteinExistence type="predicted"/>
<dbReference type="PANTHER" id="PTHR37694:SF1">
    <property type="entry name" value="SLR8022 PROTEIN"/>
    <property type="match status" value="1"/>
</dbReference>
<dbReference type="Gene3D" id="2.60.120.10">
    <property type="entry name" value="Jelly Rolls"/>
    <property type="match status" value="1"/>
</dbReference>
<dbReference type="CDD" id="cd02230">
    <property type="entry name" value="cupin_HP0902-like"/>
    <property type="match status" value="1"/>
</dbReference>
<feature type="domain" description="Cupin type-2" evidence="1">
    <location>
        <begin position="44"/>
        <end position="106"/>
    </location>
</feature>
<evidence type="ECO:0000313" key="3">
    <source>
        <dbReference type="Proteomes" id="UP000570823"/>
    </source>
</evidence>
<sequence length="110" mass="11644">MEGKKNALAESVIDPRALVAYQDGAVVSRALVTKKAGTITAFAFDAGEGLSEHTAPYDAVVQVLEGEAEITVGGRPYTLAAGEMIIMPATIPHALFARVPFKMLLVMILE</sequence>
<protein>
    <submittedName>
        <fullName evidence="2">Cupin domain-containing protein</fullName>
    </submittedName>
</protein>
<keyword evidence="3" id="KW-1185">Reference proteome</keyword>
<name>A0A7K4HP04_9EURY</name>
<gene>
    <name evidence="2" type="ORF">HWN36_06775</name>
</gene>
<dbReference type="EMBL" id="JABXWR010000001">
    <property type="protein sequence ID" value="NVO67015.1"/>
    <property type="molecule type" value="Genomic_DNA"/>
</dbReference>
<comment type="caution">
    <text evidence="2">The sequence shown here is derived from an EMBL/GenBank/DDBJ whole genome shotgun (WGS) entry which is preliminary data.</text>
</comment>
<dbReference type="AlphaFoldDB" id="A0A7K4HP04"/>
<dbReference type="InterPro" id="IPR014710">
    <property type="entry name" value="RmlC-like_jellyroll"/>
</dbReference>
<organism evidence="2 3">
    <name type="scientific">Methanofollis tationis</name>
    <dbReference type="NCBI Taxonomy" id="81417"/>
    <lineage>
        <taxon>Archaea</taxon>
        <taxon>Methanobacteriati</taxon>
        <taxon>Methanobacteriota</taxon>
        <taxon>Stenosarchaea group</taxon>
        <taxon>Methanomicrobia</taxon>
        <taxon>Methanomicrobiales</taxon>
        <taxon>Methanomicrobiaceae</taxon>
        <taxon>Methanofollis</taxon>
    </lineage>
</organism>
<dbReference type="Proteomes" id="UP000570823">
    <property type="component" value="Unassembled WGS sequence"/>
</dbReference>
<reference evidence="2 3" key="1">
    <citation type="submission" date="2020-06" db="EMBL/GenBank/DDBJ databases">
        <title>Methanofollis fontis sp. nov., a methanogen isolated from marine sediments near a cold seep at Four-Way Closure Ridge offshore southwestern Taiwan.</title>
        <authorList>
            <person name="Chen S.-C."/>
            <person name="Teng N.-H."/>
            <person name="Lin Y.-S."/>
            <person name="Lai M.-C."/>
            <person name="Chen H.-H."/>
            <person name="Wang C.-C."/>
        </authorList>
    </citation>
    <scope>NUCLEOTIDE SEQUENCE [LARGE SCALE GENOMIC DNA]</scope>
    <source>
        <strain evidence="2 3">DSM 2702</strain>
    </source>
</reference>
<dbReference type="Pfam" id="PF07883">
    <property type="entry name" value="Cupin_2"/>
    <property type="match status" value="1"/>
</dbReference>
<dbReference type="OrthoDB" id="41394at2157"/>
<dbReference type="InterPro" id="IPR013096">
    <property type="entry name" value="Cupin_2"/>
</dbReference>
<evidence type="ECO:0000313" key="2">
    <source>
        <dbReference type="EMBL" id="NVO67015.1"/>
    </source>
</evidence>
<dbReference type="RefSeq" id="WP_176788650.1">
    <property type="nucleotide sequence ID" value="NZ_JABXWR010000001.1"/>
</dbReference>